<keyword evidence="1" id="KW-0175">Coiled coil</keyword>
<keyword evidence="3" id="KW-1185">Reference proteome</keyword>
<evidence type="ECO:0000313" key="3">
    <source>
        <dbReference type="Proteomes" id="UP000688137"/>
    </source>
</evidence>
<protein>
    <submittedName>
        <fullName evidence="2">Uncharacterized protein</fullName>
    </submittedName>
</protein>
<sequence length="332" mass="39710">MNQYDRIRPIVFQKATEVNYIRSNSLAIRSSPLKQQLDQSFDLQTNQTKNQTNQTLIYKQLYVSESCQNNNKENQISGKQFSFRVDETSFLKQRIKQLETQNTNHISENNKLAHVLDQQIQQHQQLQEQYQSKNQIIRKIEDVQKVNINQLTNNTELKQINDQLIISKQVVNNLEEKVQFILQDNQKLSEENDKYQFQDQQLKIQLEKYKSRCQILESKLKQAQDESQCLELQKKIKKQNDEIQLLQRENNDMKQQLDQNNNIIQLQEQNKSSSQNIEKYKETIQELECENQYLLKVIDIDQQKMNNLEEKLNLLTKENQRLTDIVKNRHKQ</sequence>
<comment type="caution">
    <text evidence="2">The sequence shown here is derived from an EMBL/GenBank/DDBJ whole genome shotgun (WGS) entry which is preliminary data.</text>
</comment>
<proteinExistence type="predicted"/>
<dbReference type="EMBL" id="CAJJDM010000001">
    <property type="protein sequence ID" value="CAD8042995.1"/>
    <property type="molecule type" value="Genomic_DNA"/>
</dbReference>
<organism evidence="2 3">
    <name type="scientific">Paramecium primaurelia</name>
    <dbReference type="NCBI Taxonomy" id="5886"/>
    <lineage>
        <taxon>Eukaryota</taxon>
        <taxon>Sar</taxon>
        <taxon>Alveolata</taxon>
        <taxon>Ciliophora</taxon>
        <taxon>Intramacronucleata</taxon>
        <taxon>Oligohymenophorea</taxon>
        <taxon>Peniculida</taxon>
        <taxon>Parameciidae</taxon>
        <taxon>Paramecium</taxon>
    </lineage>
</organism>
<dbReference type="OMA" id="MNQYDRI"/>
<accession>A0A8S1JMU7</accession>
<dbReference type="AlphaFoldDB" id="A0A8S1JMU7"/>
<evidence type="ECO:0000256" key="1">
    <source>
        <dbReference type="SAM" id="Coils"/>
    </source>
</evidence>
<name>A0A8S1JMU7_PARPR</name>
<evidence type="ECO:0000313" key="2">
    <source>
        <dbReference type="EMBL" id="CAD8042995.1"/>
    </source>
</evidence>
<gene>
    <name evidence="2" type="ORF">PPRIM_AZ9-3.1.T0040214</name>
</gene>
<feature type="coiled-coil region" evidence="1">
    <location>
        <begin position="109"/>
        <end position="325"/>
    </location>
</feature>
<reference evidence="2" key="1">
    <citation type="submission" date="2021-01" db="EMBL/GenBank/DDBJ databases">
        <authorList>
            <consortium name="Genoscope - CEA"/>
            <person name="William W."/>
        </authorList>
    </citation>
    <scope>NUCLEOTIDE SEQUENCE</scope>
</reference>
<dbReference type="Proteomes" id="UP000688137">
    <property type="component" value="Unassembled WGS sequence"/>
</dbReference>